<gene>
    <name evidence="3" type="ORF">EDD57_1085</name>
</gene>
<protein>
    <recommendedName>
        <fullName evidence="2">BclA C-terminal domain-containing protein</fullName>
    </recommendedName>
</protein>
<reference evidence="3 4" key="1">
    <citation type="submission" date="2019-03" db="EMBL/GenBank/DDBJ databases">
        <title>Genomic Encyclopedia of Type Strains, Phase IV (KMG-IV): sequencing the most valuable type-strain genomes for metagenomic binning, comparative biology and taxonomic classification.</title>
        <authorList>
            <person name="Goeker M."/>
        </authorList>
    </citation>
    <scope>NUCLEOTIDE SEQUENCE [LARGE SCALE GENOMIC DNA]</scope>
    <source>
        <strain evidence="3 4">DSM 46831</strain>
    </source>
</reference>
<organism evidence="3 4">
    <name type="scientific">Baia soyae</name>
    <dbReference type="NCBI Taxonomy" id="1544746"/>
    <lineage>
        <taxon>Bacteria</taxon>
        <taxon>Bacillati</taxon>
        <taxon>Bacillota</taxon>
        <taxon>Bacilli</taxon>
        <taxon>Bacillales</taxon>
        <taxon>Thermoactinomycetaceae</taxon>
        <taxon>Baia</taxon>
    </lineage>
</organism>
<proteinExistence type="predicted"/>
<dbReference type="RefSeq" id="WP_131848215.1">
    <property type="nucleotide sequence ID" value="NZ_SLXV01000008.1"/>
</dbReference>
<evidence type="ECO:0000256" key="1">
    <source>
        <dbReference type="SAM" id="Phobius"/>
    </source>
</evidence>
<evidence type="ECO:0000259" key="2">
    <source>
        <dbReference type="Pfam" id="PF18573"/>
    </source>
</evidence>
<feature type="domain" description="BclA C-terminal" evidence="2">
    <location>
        <begin position="65"/>
        <end position="199"/>
    </location>
</feature>
<keyword evidence="1" id="KW-0812">Transmembrane</keyword>
<keyword evidence="4" id="KW-1185">Reference proteome</keyword>
<dbReference type="InterPro" id="IPR041415">
    <property type="entry name" value="BclA_C"/>
</dbReference>
<dbReference type="InterPro" id="IPR008983">
    <property type="entry name" value="Tumour_necrosis_fac-like_dom"/>
</dbReference>
<sequence length="203" mass="20998">MKNKAAGVRDHYPCPSPDCSIIRRILRRLEALGNRIADLRGRIGVLETRTSQGGLSAYGQVYNLSTGIALSIPAGGNVPFSNNGVLNNVTHTAGSADIILPQAGQYEVNFQVSAVGALLGLLASFAITVNGIVVPQSTFAINLTGILGLAAQISGSVIIDVPANATITLRNVSGVAIPLLETLIVGAPYSNASMTLKRLGPIV</sequence>
<keyword evidence="1" id="KW-0472">Membrane</keyword>
<evidence type="ECO:0000313" key="4">
    <source>
        <dbReference type="Proteomes" id="UP000294746"/>
    </source>
</evidence>
<dbReference type="Gene3D" id="2.60.120.40">
    <property type="match status" value="1"/>
</dbReference>
<dbReference type="EMBL" id="SLXV01000008">
    <property type="protein sequence ID" value="TCP69437.1"/>
    <property type="molecule type" value="Genomic_DNA"/>
</dbReference>
<dbReference type="OrthoDB" id="2851073at2"/>
<feature type="transmembrane region" description="Helical" evidence="1">
    <location>
        <begin position="112"/>
        <end position="133"/>
    </location>
</feature>
<dbReference type="Pfam" id="PF18573">
    <property type="entry name" value="BclA_C"/>
    <property type="match status" value="1"/>
</dbReference>
<dbReference type="Proteomes" id="UP000294746">
    <property type="component" value="Unassembled WGS sequence"/>
</dbReference>
<comment type="caution">
    <text evidence="3">The sequence shown here is derived from an EMBL/GenBank/DDBJ whole genome shotgun (WGS) entry which is preliminary data.</text>
</comment>
<name>A0A4R2S1M1_9BACL</name>
<keyword evidence="1" id="KW-1133">Transmembrane helix</keyword>
<evidence type="ECO:0000313" key="3">
    <source>
        <dbReference type="EMBL" id="TCP69437.1"/>
    </source>
</evidence>
<feature type="transmembrane region" description="Helical" evidence="1">
    <location>
        <begin position="139"/>
        <end position="159"/>
    </location>
</feature>
<dbReference type="AlphaFoldDB" id="A0A4R2S1M1"/>
<accession>A0A4R2S1M1</accession>